<dbReference type="GO" id="GO:0003755">
    <property type="term" value="F:peptidyl-prolyl cis-trans isomerase activity"/>
    <property type="evidence" value="ECO:0007669"/>
    <property type="project" value="UniProtKB-UniRule"/>
</dbReference>
<dbReference type="Pfam" id="PF00254">
    <property type="entry name" value="FKBP_C"/>
    <property type="match status" value="1"/>
</dbReference>
<dbReference type="EMBL" id="JABZGR010000023">
    <property type="protein sequence ID" value="MBF0970792.1"/>
    <property type="molecule type" value="Genomic_DNA"/>
</dbReference>
<evidence type="ECO:0000256" key="4">
    <source>
        <dbReference type="RuleBase" id="RU003915"/>
    </source>
</evidence>
<dbReference type="Proteomes" id="UP000704068">
    <property type="component" value="Unassembled WGS sequence"/>
</dbReference>
<gene>
    <name evidence="6" type="ORF">HXK21_07095</name>
</gene>
<protein>
    <recommendedName>
        <fullName evidence="4">Peptidyl-prolyl cis-trans isomerase</fullName>
        <ecNumber evidence="4">5.2.1.8</ecNumber>
    </recommendedName>
</protein>
<dbReference type="PROSITE" id="PS51257">
    <property type="entry name" value="PROKAR_LIPOPROTEIN"/>
    <property type="match status" value="1"/>
</dbReference>
<dbReference type="InterPro" id="IPR001179">
    <property type="entry name" value="PPIase_FKBP_dom"/>
</dbReference>
<evidence type="ECO:0000256" key="2">
    <source>
        <dbReference type="ARBA" id="ARBA00023110"/>
    </source>
</evidence>
<dbReference type="SUPFAM" id="SSF54534">
    <property type="entry name" value="FKBP-like"/>
    <property type="match status" value="1"/>
</dbReference>
<dbReference type="PROSITE" id="PS50059">
    <property type="entry name" value="FKBP_PPIASE"/>
    <property type="match status" value="1"/>
</dbReference>
<sequence length="217" mass="24509">MMKRILFLLTGLILLVACQENVEPKDPEFDNWKARNEAAFKTQLNVARQNIASAKAQYGNAWEANCDYRLMRKFSLTGESQVKYRDTLCVQILERGTGSGSPYFTDTVRINYTVRLMPTAQHPDGKLMAHSGQSVDVESIFSPTMSAPAKFGVSYWRAAVATALMQMRIGDRWRLYIPADLAYFPSSFGKLPAGSMLIMEIQLKAYYRIGTKPGDWQ</sequence>
<comment type="similarity">
    <text evidence="4">Belongs to the FKBP-type PPIase family.</text>
</comment>
<organism evidence="6 7">
    <name type="scientific">Alloprevotella tannerae</name>
    <dbReference type="NCBI Taxonomy" id="76122"/>
    <lineage>
        <taxon>Bacteria</taxon>
        <taxon>Pseudomonadati</taxon>
        <taxon>Bacteroidota</taxon>
        <taxon>Bacteroidia</taxon>
        <taxon>Bacteroidales</taxon>
        <taxon>Prevotellaceae</taxon>
        <taxon>Alloprevotella</taxon>
    </lineage>
</organism>
<reference evidence="6" key="1">
    <citation type="submission" date="2020-04" db="EMBL/GenBank/DDBJ databases">
        <title>Deep metagenomics examines the oral microbiome during advanced dental caries in children, revealing novel taxa and co-occurrences with host molecules.</title>
        <authorList>
            <person name="Baker J.L."/>
            <person name="Morton J.T."/>
            <person name="Dinis M."/>
            <person name="Alvarez R."/>
            <person name="Tran N.C."/>
            <person name="Knight R."/>
            <person name="Edlund A."/>
        </authorList>
    </citation>
    <scope>NUCLEOTIDE SEQUENCE</scope>
    <source>
        <strain evidence="6">JCVI_34_bin.1</strain>
    </source>
</reference>
<comment type="catalytic activity">
    <reaction evidence="1 3 4">
        <text>[protein]-peptidylproline (omega=180) = [protein]-peptidylproline (omega=0)</text>
        <dbReference type="Rhea" id="RHEA:16237"/>
        <dbReference type="Rhea" id="RHEA-COMP:10747"/>
        <dbReference type="Rhea" id="RHEA-COMP:10748"/>
        <dbReference type="ChEBI" id="CHEBI:83833"/>
        <dbReference type="ChEBI" id="CHEBI:83834"/>
        <dbReference type="EC" id="5.2.1.8"/>
    </reaction>
</comment>
<comment type="caution">
    <text evidence="6">The sequence shown here is derived from an EMBL/GenBank/DDBJ whole genome shotgun (WGS) entry which is preliminary data.</text>
</comment>
<evidence type="ECO:0000313" key="6">
    <source>
        <dbReference type="EMBL" id="MBF0970792.1"/>
    </source>
</evidence>
<proteinExistence type="inferred from homology"/>
<keyword evidence="2 3" id="KW-0697">Rotamase</keyword>
<keyword evidence="3 4" id="KW-0413">Isomerase</keyword>
<feature type="domain" description="PPIase FKBP-type" evidence="5">
    <location>
        <begin position="105"/>
        <end position="207"/>
    </location>
</feature>
<dbReference type="Gene3D" id="3.10.50.40">
    <property type="match status" value="1"/>
</dbReference>
<evidence type="ECO:0000259" key="5">
    <source>
        <dbReference type="PROSITE" id="PS50059"/>
    </source>
</evidence>
<dbReference type="AlphaFoldDB" id="A0A929RZN4"/>
<dbReference type="RefSeq" id="WP_303764437.1">
    <property type="nucleotide sequence ID" value="NZ_JABZGR010000023.1"/>
</dbReference>
<accession>A0A929RZN4</accession>
<dbReference type="EC" id="5.2.1.8" evidence="4"/>
<dbReference type="InterPro" id="IPR046357">
    <property type="entry name" value="PPIase_dom_sf"/>
</dbReference>
<evidence type="ECO:0000313" key="7">
    <source>
        <dbReference type="Proteomes" id="UP000704068"/>
    </source>
</evidence>
<evidence type="ECO:0000256" key="1">
    <source>
        <dbReference type="ARBA" id="ARBA00000971"/>
    </source>
</evidence>
<name>A0A929RZN4_9BACT</name>
<evidence type="ECO:0000256" key="3">
    <source>
        <dbReference type="PROSITE-ProRule" id="PRU00277"/>
    </source>
</evidence>